<dbReference type="Proteomes" id="UP000239156">
    <property type="component" value="Unassembled WGS sequence"/>
</dbReference>
<gene>
    <name evidence="1" type="ORF">PSTT_14625</name>
</gene>
<sequence length="46" mass="5000">MDGLQACQFLQNFVGRSSSSVLELFELVSALVPISDEIADPAPEKF</sequence>
<evidence type="ECO:0000313" key="1">
    <source>
        <dbReference type="EMBL" id="POV98122.1"/>
    </source>
</evidence>
<dbReference type="AlphaFoldDB" id="A0A2S4ULD1"/>
<keyword evidence="2" id="KW-1185">Reference proteome</keyword>
<comment type="caution">
    <text evidence="1">The sequence shown here is derived from an EMBL/GenBank/DDBJ whole genome shotgun (WGS) entry which is preliminary data.</text>
</comment>
<reference evidence="1" key="1">
    <citation type="submission" date="2017-12" db="EMBL/GenBank/DDBJ databases">
        <title>Gene loss provides genomic basis for host adaptation in cereal stripe rust fungi.</title>
        <authorList>
            <person name="Xia C."/>
        </authorList>
    </citation>
    <scope>NUCLEOTIDE SEQUENCE [LARGE SCALE GENOMIC DNA]</scope>
    <source>
        <strain evidence="1">93-210</strain>
    </source>
</reference>
<name>A0A2S4ULD1_9BASI</name>
<organism evidence="1 2">
    <name type="scientific">Puccinia striiformis</name>
    <dbReference type="NCBI Taxonomy" id="27350"/>
    <lineage>
        <taxon>Eukaryota</taxon>
        <taxon>Fungi</taxon>
        <taxon>Dikarya</taxon>
        <taxon>Basidiomycota</taxon>
        <taxon>Pucciniomycotina</taxon>
        <taxon>Pucciniomycetes</taxon>
        <taxon>Pucciniales</taxon>
        <taxon>Pucciniaceae</taxon>
        <taxon>Puccinia</taxon>
    </lineage>
</organism>
<proteinExistence type="predicted"/>
<accession>A0A2S4ULD1</accession>
<evidence type="ECO:0000313" key="2">
    <source>
        <dbReference type="Proteomes" id="UP000239156"/>
    </source>
</evidence>
<dbReference type="VEuPathDB" id="FungiDB:PSTT_14625"/>
<protein>
    <submittedName>
        <fullName evidence="1">Uncharacterized protein</fullName>
    </submittedName>
</protein>
<dbReference type="EMBL" id="PKSL01000236">
    <property type="protein sequence ID" value="POV98122.1"/>
    <property type="molecule type" value="Genomic_DNA"/>
</dbReference>